<reference evidence="4" key="1">
    <citation type="submission" date="2020-08" db="EMBL/GenBank/DDBJ databases">
        <title>Lacibacter sp. S13-6-6 genome sequencing.</title>
        <authorList>
            <person name="Jin L."/>
        </authorList>
    </citation>
    <scope>NUCLEOTIDE SEQUENCE [LARGE SCALE GENOMIC DNA]</scope>
    <source>
        <strain evidence="4">S13-6-6</strain>
    </source>
</reference>
<proteinExistence type="predicted"/>
<organism evidence="3 4">
    <name type="scientific">Lacibacter sediminis</name>
    <dbReference type="NCBI Taxonomy" id="2760713"/>
    <lineage>
        <taxon>Bacteria</taxon>
        <taxon>Pseudomonadati</taxon>
        <taxon>Bacteroidota</taxon>
        <taxon>Chitinophagia</taxon>
        <taxon>Chitinophagales</taxon>
        <taxon>Chitinophagaceae</taxon>
        <taxon>Lacibacter</taxon>
    </lineage>
</organism>
<dbReference type="Proteomes" id="UP000515344">
    <property type="component" value="Chromosome"/>
</dbReference>
<dbReference type="InterPro" id="IPR036249">
    <property type="entry name" value="Thioredoxin-like_sf"/>
</dbReference>
<evidence type="ECO:0000313" key="4">
    <source>
        <dbReference type="Proteomes" id="UP000515344"/>
    </source>
</evidence>
<dbReference type="GO" id="GO:0016491">
    <property type="term" value="F:oxidoreductase activity"/>
    <property type="evidence" value="ECO:0007669"/>
    <property type="project" value="InterPro"/>
</dbReference>
<dbReference type="Gene3D" id="3.40.30.10">
    <property type="entry name" value="Glutaredoxin"/>
    <property type="match status" value="1"/>
</dbReference>
<dbReference type="PANTHER" id="PTHR43640:SF1">
    <property type="entry name" value="THIOREDOXIN-DEPENDENT PEROXIREDOXIN"/>
    <property type="match status" value="1"/>
</dbReference>
<dbReference type="InterPro" id="IPR047262">
    <property type="entry name" value="PRX-like1"/>
</dbReference>
<dbReference type="KEGG" id="lacs:H4075_11720"/>
<evidence type="ECO:0000313" key="3">
    <source>
        <dbReference type="EMBL" id="QNA42766.1"/>
    </source>
</evidence>
<sequence length="200" mass="21606">MKKILLSVTVVVALVAFTALPDELTIGAAIPNATKKMKDISGKEYSFADVKKKNGLLVVFSCNTCPWVVKNQQVAAEGYAYALGKEVGVIVLNSNETSRAGDDSPARMKEYAASQGYKYPYVMDDNSAMADAFGARVTPECYLFDKDMKLVYHGAITDNPKTPSASTRDHLKVAIDEMVGGKDVSMKTSKAMGCGIKRKS</sequence>
<dbReference type="RefSeq" id="WP_182801032.1">
    <property type="nucleotide sequence ID" value="NZ_CP060007.1"/>
</dbReference>
<gene>
    <name evidence="3" type="ORF">H4075_11720</name>
</gene>
<feature type="signal peptide" evidence="1">
    <location>
        <begin position="1"/>
        <end position="21"/>
    </location>
</feature>
<feature type="chain" id="PRO_5028982213" evidence="1">
    <location>
        <begin position="22"/>
        <end position="200"/>
    </location>
</feature>
<dbReference type="InterPro" id="IPR013766">
    <property type="entry name" value="Thioredoxin_domain"/>
</dbReference>
<dbReference type="InterPro" id="IPR013740">
    <property type="entry name" value="Redoxin"/>
</dbReference>
<keyword evidence="4" id="KW-1185">Reference proteome</keyword>
<protein>
    <submittedName>
        <fullName evidence="3">Redoxin family protein</fullName>
    </submittedName>
</protein>
<dbReference type="SUPFAM" id="SSF52833">
    <property type="entry name" value="Thioredoxin-like"/>
    <property type="match status" value="1"/>
</dbReference>
<accession>A0A7G5XBB3</accession>
<evidence type="ECO:0000259" key="2">
    <source>
        <dbReference type="PROSITE" id="PS51352"/>
    </source>
</evidence>
<dbReference type="PROSITE" id="PS51352">
    <property type="entry name" value="THIOREDOXIN_2"/>
    <property type="match status" value="1"/>
</dbReference>
<dbReference type="EMBL" id="CP060007">
    <property type="protein sequence ID" value="QNA42766.1"/>
    <property type="molecule type" value="Genomic_DNA"/>
</dbReference>
<dbReference type="Pfam" id="PF08534">
    <property type="entry name" value="Redoxin"/>
    <property type="match status" value="1"/>
</dbReference>
<keyword evidence="1" id="KW-0732">Signal</keyword>
<name>A0A7G5XBB3_9BACT</name>
<dbReference type="AlphaFoldDB" id="A0A7G5XBB3"/>
<feature type="domain" description="Thioredoxin" evidence="2">
    <location>
        <begin position="24"/>
        <end position="180"/>
    </location>
</feature>
<dbReference type="PANTHER" id="PTHR43640">
    <property type="entry name" value="OS07G0260300 PROTEIN"/>
    <property type="match status" value="1"/>
</dbReference>
<evidence type="ECO:0000256" key="1">
    <source>
        <dbReference type="SAM" id="SignalP"/>
    </source>
</evidence>